<evidence type="ECO:0000256" key="2">
    <source>
        <dbReference type="ARBA" id="ARBA00022670"/>
    </source>
</evidence>
<keyword evidence="3" id="KW-0378">Hydrolase</keyword>
<dbReference type="AlphaFoldDB" id="A0AAN9F255"/>
<feature type="compositionally biased region" description="Polar residues" evidence="4">
    <location>
        <begin position="49"/>
        <end position="65"/>
    </location>
</feature>
<gene>
    <name evidence="6" type="ORF">RIF29_20222</name>
</gene>
<organism evidence="6 7">
    <name type="scientific">Crotalaria pallida</name>
    <name type="common">Smooth rattlebox</name>
    <name type="synonym">Crotalaria striata</name>
    <dbReference type="NCBI Taxonomy" id="3830"/>
    <lineage>
        <taxon>Eukaryota</taxon>
        <taxon>Viridiplantae</taxon>
        <taxon>Streptophyta</taxon>
        <taxon>Embryophyta</taxon>
        <taxon>Tracheophyta</taxon>
        <taxon>Spermatophyta</taxon>
        <taxon>Magnoliopsida</taxon>
        <taxon>eudicotyledons</taxon>
        <taxon>Gunneridae</taxon>
        <taxon>Pentapetalae</taxon>
        <taxon>rosids</taxon>
        <taxon>fabids</taxon>
        <taxon>Fabales</taxon>
        <taxon>Fabaceae</taxon>
        <taxon>Papilionoideae</taxon>
        <taxon>50 kb inversion clade</taxon>
        <taxon>genistoids sensu lato</taxon>
        <taxon>core genistoids</taxon>
        <taxon>Crotalarieae</taxon>
        <taxon>Crotalaria</taxon>
    </lineage>
</organism>
<comment type="similarity">
    <text evidence="1">Belongs to the peptidase C48 family.</text>
</comment>
<evidence type="ECO:0000256" key="4">
    <source>
        <dbReference type="SAM" id="MobiDB-lite"/>
    </source>
</evidence>
<dbReference type="InterPro" id="IPR003653">
    <property type="entry name" value="Peptidase_C48_C"/>
</dbReference>
<accession>A0AAN9F255</accession>
<name>A0AAN9F255_CROPI</name>
<evidence type="ECO:0000313" key="6">
    <source>
        <dbReference type="EMBL" id="KAK7267546.1"/>
    </source>
</evidence>
<protein>
    <recommendedName>
        <fullName evidence="5">Ubiquitin-like protease family profile domain-containing protein</fullName>
    </recommendedName>
</protein>
<evidence type="ECO:0000259" key="5">
    <source>
        <dbReference type="Pfam" id="PF02902"/>
    </source>
</evidence>
<keyword evidence="2" id="KW-0645">Protease</keyword>
<comment type="caution">
    <text evidence="6">The sequence shown here is derived from an EMBL/GenBank/DDBJ whole genome shotgun (WGS) entry which is preliminary data.</text>
</comment>
<dbReference type="SUPFAM" id="SSF54001">
    <property type="entry name" value="Cysteine proteinases"/>
    <property type="match status" value="1"/>
</dbReference>
<feature type="domain" description="Ubiquitin-like protease family profile" evidence="5">
    <location>
        <begin position="395"/>
        <end position="457"/>
    </location>
</feature>
<dbReference type="GO" id="GO:0008234">
    <property type="term" value="F:cysteine-type peptidase activity"/>
    <property type="evidence" value="ECO:0007669"/>
    <property type="project" value="InterPro"/>
</dbReference>
<dbReference type="GO" id="GO:0006508">
    <property type="term" value="P:proteolysis"/>
    <property type="evidence" value="ECO:0007669"/>
    <property type="project" value="UniProtKB-KW"/>
</dbReference>
<feature type="region of interest" description="Disordered" evidence="4">
    <location>
        <begin position="41"/>
        <end position="65"/>
    </location>
</feature>
<evidence type="ECO:0000256" key="1">
    <source>
        <dbReference type="ARBA" id="ARBA00005234"/>
    </source>
</evidence>
<dbReference type="InterPro" id="IPR038765">
    <property type="entry name" value="Papain-like_cys_pep_sf"/>
</dbReference>
<sequence length="514" mass="57535">MLSSEGATPVFTMTGIRAMNKYGDSVELLFIPTHLEEKHRLPGRRSLDSPEQCSTPTIGSPSSLTSMMARSNRFLEGVILGSTITMGVDEITKSIVGEIASSIDTEGRQSLEKDQESVNAALKVLEYVVYCKSDGSIDRGCATSGVEHLDPMSSDKLRDKGKAIAKECGVENGLTKRIGLIQDISSTEERMGEEHNPGLLFPLSDAEDDFLQIDENMSTPKPSKIRQTKQHHRLETVRIGKFEKSEDWNDLVGSNMMGTNESFIPAEETPIRGGSTAKKRGRPSGSSSGKSKTPRGRLNSFPFASLDKPKGHIFPLGVRGTFKSKPEFDLTWAEMRMAGYIEMLLKIGDVSANRRDLECLLPNNFIDEKAAALNDRPLEEIVQDHSKPWMPFAYPLKLIYVPLVEGTVHWYLMVIDFSTKKVYKMDVFDSPQSLGWKHADMKVVCKVLEKVISSAEYVEEMWTTPHDFSSWEFKELEEDKTRMQTAVKLILGHFNELKATVEAKTRNTWTNLPI</sequence>
<dbReference type="Gene3D" id="3.40.395.10">
    <property type="entry name" value="Adenoviral Proteinase, Chain A"/>
    <property type="match status" value="1"/>
</dbReference>
<evidence type="ECO:0000313" key="7">
    <source>
        <dbReference type="Proteomes" id="UP001372338"/>
    </source>
</evidence>
<feature type="region of interest" description="Disordered" evidence="4">
    <location>
        <begin position="259"/>
        <end position="303"/>
    </location>
</feature>
<dbReference type="Pfam" id="PF02902">
    <property type="entry name" value="Peptidase_C48"/>
    <property type="match status" value="1"/>
</dbReference>
<keyword evidence="7" id="KW-1185">Reference proteome</keyword>
<dbReference type="Proteomes" id="UP001372338">
    <property type="component" value="Unassembled WGS sequence"/>
</dbReference>
<dbReference type="EMBL" id="JAYWIO010000004">
    <property type="protein sequence ID" value="KAK7267546.1"/>
    <property type="molecule type" value="Genomic_DNA"/>
</dbReference>
<reference evidence="6 7" key="1">
    <citation type="submission" date="2024-01" db="EMBL/GenBank/DDBJ databases">
        <title>The genomes of 5 underutilized Papilionoideae crops provide insights into root nodulation and disease resistanc.</title>
        <authorList>
            <person name="Yuan L."/>
        </authorList>
    </citation>
    <scope>NUCLEOTIDE SEQUENCE [LARGE SCALE GENOMIC DNA]</scope>
    <source>
        <strain evidence="6">ZHUSHIDOU_FW_LH</strain>
        <tissue evidence="6">Leaf</tissue>
    </source>
</reference>
<evidence type="ECO:0000256" key="3">
    <source>
        <dbReference type="ARBA" id="ARBA00022801"/>
    </source>
</evidence>
<proteinExistence type="inferred from homology"/>